<name>A0A7C8IJY1_9PLEO</name>
<dbReference type="Proteomes" id="UP000481861">
    <property type="component" value="Unassembled WGS sequence"/>
</dbReference>
<sequence>MQLPKLTPLQSRLLASAIATGLLIIIWISFLPRSFVYAAELPTAPEAVRHSAFAQSIPSDLLEQQTIEQDDDIEEVEEIGSYEASFAYFDRSLVGRQQEVIQQLANNQMKEIDIPPGSTKNFVLEKSQTRAKRADAGSPDTLEPQVSENASDGNAESEQDDNEADENQGEDPIEGELRKRQRGNQVWISANVCRLPNPSPGNTPPTGDVPPLALYVSTSSSNSRPGPRSTDDLAEGTPVIFQGGYANFSLQTDSDVYIGISAPNVTKNDWEGNFLIQVAASVDGYYHNYNGTDEFLFMIDTDSNSALFITPNLTDSNSTTEVNKWMDMQARMPFTMYTFAADSWSPMKGLEHSFCGLQKQFKESNISVEARITTNYVERGKAKAQFHVHGLESGKTYNGFLAVSGSDEGLVIPNSTTVRAGGQVYNQFQWTTKADDSCQIVFGLDFCSDIAYAVPSNPTFKNNITGLAKLYDDQARAYYTNFNNSINQVACDTTGTAQYSLARTCNDCRVDYRTWLCSVLMPRCKDWSSTDAGLQERNVNAVFPNGTSPAAFNETHRNQFAYSKSRNPMIDDQIKPGPYKELLPCEDLCFDIVRSCPPQLGFSCPNSPAKESSYGKRVPGSRMLTCNFPGAVINLDTFLGDAARLRGQSGVLALVAGVVGLVLWI</sequence>
<evidence type="ECO:0000256" key="1">
    <source>
        <dbReference type="SAM" id="MobiDB-lite"/>
    </source>
</evidence>
<dbReference type="GO" id="GO:0098703">
    <property type="term" value="P:calcium ion import across plasma membrane"/>
    <property type="evidence" value="ECO:0007669"/>
    <property type="project" value="InterPro"/>
</dbReference>
<protein>
    <submittedName>
        <fullName evidence="2">Calcium channel subunit Mid1</fullName>
    </submittedName>
</protein>
<proteinExistence type="predicted"/>
<dbReference type="InterPro" id="IPR036790">
    <property type="entry name" value="Frizzled_dom_sf"/>
</dbReference>
<reference evidence="2 3" key="1">
    <citation type="submission" date="2020-01" db="EMBL/GenBank/DDBJ databases">
        <authorList>
            <consortium name="DOE Joint Genome Institute"/>
            <person name="Haridas S."/>
            <person name="Albert R."/>
            <person name="Binder M."/>
            <person name="Bloem J."/>
            <person name="Labutti K."/>
            <person name="Salamov A."/>
            <person name="Andreopoulos B."/>
            <person name="Baker S.E."/>
            <person name="Barry K."/>
            <person name="Bills G."/>
            <person name="Bluhm B.H."/>
            <person name="Cannon C."/>
            <person name="Castanera R."/>
            <person name="Culley D.E."/>
            <person name="Daum C."/>
            <person name="Ezra D."/>
            <person name="Gonzalez J.B."/>
            <person name="Henrissat B."/>
            <person name="Kuo A."/>
            <person name="Liang C."/>
            <person name="Lipzen A."/>
            <person name="Lutzoni F."/>
            <person name="Magnuson J."/>
            <person name="Mondo S."/>
            <person name="Nolan M."/>
            <person name="Ohm R."/>
            <person name="Pangilinan J."/>
            <person name="Park H.-J.H."/>
            <person name="Ramirez L."/>
            <person name="Alfaro M."/>
            <person name="Sun H."/>
            <person name="Tritt A."/>
            <person name="Yoshinaga Y."/>
            <person name="Zwiers L.-H.L."/>
            <person name="Turgeon B.G."/>
            <person name="Goodwin S.B."/>
            <person name="Spatafora J.W."/>
            <person name="Crous P.W."/>
            <person name="Grigoriev I.V."/>
        </authorList>
    </citation>
    <scope>NUCLEOTIDE SEQUENCE [LARGE SCALE GENOMIC DNA]</scope>
    <source>
        <strain evidence="2 3">CBS 611.86</strain>
    </source>
</reference>
<feature type="region of interest" description="Disordered" evidence="1">
    <location>
        <begin position="128"/>
        <end position="181"/>
    </location>
</feature>
<dbReference type="OrthoDB" id="5405745at2759"/>
<keyword evidence="3" id="KW-1185">Reference proteome</keyword>
<dbReference type="Gene3D" id="1.10.2000.10">
    <property type="entry name" value="Frizzled cysteine-rich domain"/>
    <property type="match status" value="1"/>
</dbReference>
<evidence type="ECO:0000313" key="3">
    <source>
        <dbReference type="Proteomes" id="UP000481861"/>
    </source>
</evidence>
<dbReference type="Pfam" id="PF12929">
    <property type="entry name" value="Mid1"/>
    <property type="match status" value="1"/>
</dbReference>
<feature type="compositionally biased region" description="Acidic residues" evidence="1">
    <location>
        <begin position="155"/>
        <end position="174"/>
    </location>
</feature>
<accession>A0A7C8IJY1</accession>
<feature type="compositionally biased region" description="Polar residues" evidence="1">
    <location>
        <begin position="144"/>
        <end position="154"/>
    </location>
</feature>
<dbReference type="GO" id="GO:0005262">
    <property type="term" value="F:calcium channel activity"/>
    <property type="evidence" value="ECO:0007669"/>
    <property type="project" value="InterPro"/>
</dbReference>
<gene>
    <name evidence="2" type="ORF">BDV95DRAFT_557282</name>
</gene>
<organism evidence="2 3">
    <name type="scientific">Massariosphaeria phaeospora</name>
    <dbReference type="NCBI Taxonomy" id="100035"/>
    <lineage>
        <taxon>Eukaryota</taxon>
        <taxon>Fungi</taxon>
        <taxon>Dikarya</taxon>
        <taxon>Ascomycota</taxon>
        <taxon>Pezizomycotina</taxon>
        <taxon>Dothideomycetes</taxon>
        <taxon>Pleosporomycetidae</taxon>
        <taxon>Pleosporales</taxon>
        <taxon>Pleosporales incertae sedis</taxon>
        <taxon>Massariosphaeria</taxon>
    </lineage>
</organism>
<comment type="caution">
    <text evidence="2">The sequence shown here is derived from an EMBL/GenBank/DDBJ whole genome shotgun (WGS) entry which is preliminary data.</text>
</comment>
<dbReference type="PANTHER" id="PTHR39142:SF1">
    <property type="entry name" value="AEL197CP"/>
    <property type="match status" value="1"/>
</dbReference>
<dbReference type="AlphaFoldDB" id="A0A7C8IJY1"/>
<evidence type="ECO:0000313" key="2">
    <source>
        <dbReference type="EMBL" id="KAF2878352.1"/>
    </source>
</evidence>
<dbReference type="InterPro" id="IPR024338">
    <property type="entry name" value="MID1/Yam8"/>
</dbReference>
<dbReference type="PANTHER" id="PTHR39142">
    <property type="entry name" value="MID1P"/>
    <property type="match status" value="1"/>
</dbReference>
<dbReference type="EMBL" id="JAADJZ010000001">
    <property type="protein sequence ID" value="KAF2878352.1"/>
    <property type="molecule type" value="Genomic_DNA"/>
</dbReference>